<dbReference type="SUPFAM" id="SSF52540">
    <property type="entry name" value="P-loop containing nucleoside triphosphate hydrolases"/>
    <property type="match status" value="1"/>
</dbReference>
<dbReference type="Proteomes" id="UP000886595">
    <property type="component" value="Unassembled WGS sequence"/>
</dbReference>
<sequence>MEDLKARRDDLSRRVNREENKGLRRLAQVQVWLTRVETIESQVKDLFSVRKTELQRLCLCGFYSKSLKVSYLYGKRAFMTLREVESLKSNACEVVERPIQPTIIGRETILETVWNHLMEDGVSIMGLYGMGGVGKTTLLKQINNKLLENEDAFDIVIWVVVSKDLQIQMIQEEVATKLGLAGEDWILKNEEQKACEIHSVLRRKKFLLLLDDIWTKVNLTEIEVPYPNRKNGCKLVFTTRSQEVCGRMGVEVEMEVQCLQFQEAFDLFKKKVGEITLRSDPNIRNLAAIVAKKCHGLPLALNVIGEAMACKRTVQEWHHAIDVLTSYAAEFSGMEDEILPILKYSYDNLKGEHVKSCLLYCA</sequence>
<evidence type="ECO:0000313" key="5">
    <source>
        <dbReference type="EMBL" id="KAG2302699.1"/>
    </source>
</evidence>
<dbReference type="InterPro" id="IPR042197">
    <property type="entry name" value="Apaf_helical"/>
</dbReference>
<dbReference type="PANTHER" id="PTHR33463">
    <property type="entry name" value="NB-ARC DOMAIN-CONTAINING PROTEIN-RELATED"/>
    <property type="match status" value="1"/>
</dbReference>
<keyword evidence="2" id="KW-0611">Plant defense</keyword>
<comment type="caution">
    <text evidence="5">The sequence shown here is derived from an EMBL/GenBank/DDBJ whole genome shotgun (WGS) entry which is preliminary data.</text>
</comment>
<dbReference type="PANTHER" id="PTHR33463:SF220">
    <property type="entry name" value="NB-ARC DOMAIN-CONTAINING PROTEIN"/>
    <property type="match status" value="1"/>
</dbReference>
<keyword evidence="3" id="KW-0067">ATP-binding</keyword>
<dbReference type="FunFam" id="3.40.50.300:FF:001091">
    <property type="entry name" value="Probable disease resistance protein At1g61300"/>
    <property type="match status" value="1"/>
</dbReference>
<dbReference type="FunFam" id="1.10.8.430:FF:000003">
    <property type="entry name" value="Probable disease resistance protein At5g66910"/>
    <property type="match status" value="1"/>
</dbReference>
<dbReference type="Gene3D" id="3.40.50.300">
    <property type="entry name" value="P-loop containing nucleotide triphosphate hydrolases"/>
    <property type="match status" value="1"/>
</dbReference>
<evidence type="ECO:0000256" key="2">
    <source>
        <dbReference type="ARBA" id="ARBA00022821"/>
    </source>
</evidence>
<dbReference type="InterPro" id="IPR027417">
    <property type="entry name" value="P-loop_NTPase"/>
</dbReference>
<reference evidence="5 6" key="1">
    <citation type="submission" date="2020-02" db="EMBL/GenBank/DDBJ databases">
        <authorList>
            <person name="Ma Q."/>
            <person name="Huang Y."/>
            <person name="Song X."/>
            <person name="Pei D."/>
        </authorList>
    </citation>
    <scope>NUCLEOTIDE SEQUENCE [LARGE SCALE GENOMIC DNA]</scope>
    <source>
        <strain evidence="5">Sxm20200214</strain>
        <tissue evidence="5">Leaf</tissue>
    </source>
</reference>
<dbReference type="Pfam" id="PF00931">
    <property type="entry name" value="NB-ARC"/>
    <property type="match status" value="1"/>
</dbReference>
<dbReference type="Gene3D" id="1.10.8.430">
    <property type="entry name" value="Helical domain of apoptotic protease-activating factors"/>
    <property type="match status" value="1"/>
</dbReference>
<dbReference type="PRINTS" id="PR00364">
    <property type="entry name" value="DISEASERSIST"/>
</dbReference>
<feature type="domain" description="NB-ARC" evidence="4">
    <location>
        <begin position="107"/>
        <end position="275"/>
    </location>
</feature>
<dbReference type="OrthoDB" id="1110501at2759"/>
<evidence type="ECO:0000313" key="6">
    <source>
        <dbReference type="Proteomes" id="UP000886595"/>
    </source>
</evidence>
<dbReference type="GO" id="GO:0006952">
    <property type="term" value="P:defense response"/>
    <property type="evidence" value="ECO:0007669"/>
    <property type="project" value="UniProtKB-KW"/>
</dbReference>
<gene>
    <name evidence="5" type="ORF">Bca52824_031350</name>
</gene>
<dbReference type="GO" id="GO:0043531">
    <property type="term" value="F:ADP binding"/>
    <property type="evidence" value="ECO:0007669"/>
    <property type="project" value="InterPro"/>
</dbReference>
<dbReference type="InterPro" id="IPR002182">
    <property type="entry name" value="NB-ARC"/>
</dbReference>
<dbReference type="GO" id="GO:0005524">
    <property type="term" value="F:ATP binding"/>
    <property type="evidence" value="ECO:0007669"/>
    <property type="project" value="UniProtKB-KW"/>
</dbReference>
<evidence type="ECO:0000256" key="1">
    <source>
        <dbReference type="ARBA" id="ARBA00022741"/>
    </source>
</evidence>
<organism evidence="5 6">
    <name type="scientific">Brassica carinata</name>
    <name type="common">Ethiopian mustard</name>
    <name type="synonym">Abyssinian cabbage</name>
    <dbReference type="NCBI Taxonomy" id="52824"/>
    <lineage>
        <taxon>Eukaryota</taxon>
        <taxon>Viridiplantae</taxon>
        <taxon>Streptophyta</taxon>
        <taxon>Embryophyta</taxon>
        <taxon>Tracheophyta</taxon>
        <taxon>Spermatophyta</taxon>
        <taxon>Magnoliopsida</taxon>
        <taxon>eudicotyledons</taxon>
        <taxon>Gunneridae</taxon>
        <taxon>Pentapetalae</taxon>
        <taxon>rosids</taxon>
        <taxon>malvids</taxon>
        <taxon>Brassicales</taxon>
        <taxon>Brassicaceae</taxon>
        <taxon>Brassiceae</taxon>
        <taxon>Brassica</taxon>
    </lineage>
</organism>
<evidence type="ECO:0000256" key="3">
    <source>
        <dbReference type="ARBA" id="ARBA00022840"/>
    </source>
</evidence>
<name>A0A8X7V580_BRACI</name>
<keyword evidence="1" id="KW-0547">Nucleotide-binding</keyword>
<proteinExistence type="predicted"/>
<protein>
    <recommendedName>
        <fullName evidence="4">NB-ARC domain-containing protein</fullName>
    </recommendedName>
</protein>
<accession>A0A8X7V580</accession>
<evidence type="ECO:0000259" key="4">
    <source>
        <dbReference type="Pfam" id="PF00931"/>
    </source>
</evidence>
<dbReference type="InterPro" id="IPR050905">
    <property type="entry name" value="Plant_NBS-LRR"/>
</dbReference>
<dbReference type="EMBL" id="JAAMPC010000007">
    <property type="protein sequence ID" value="KAG2302699.1"/>
    <property type="molecule type" value="Genomic_DNA"/>
</dbReference>
<dbReference type="AlphaFoldDB" id="A0A8X7V580"/>
<keyword evidence="6" id="KW-1185">Reference proteome</keyword>